<evidence type="ECO:0000313" key="4">
    <source>
        <dbReference type="Proteomes" id="UP001596087"/>
    </source>
</evidence>
<sequence>MTEVISMHGGMKIYRGAPAAARHYVEADRARADDYYLAEGGGIAMHFAAGLDKLDQRVRVERWADMDGETYERWVAGYEVDTGLAKGRLRKDEKGVRFVEVTVNGPKTWSLAAALHPEIAEAYDAAQMAAAEEIIGWLATHTTTRVGPRDRQVQVPVEEVEAAVVRHFTSRAGDPHRHLHLQVNSRVIAAGAWRGLHTVGVRDSLEAVNGIGHGAVMTNQRFREALARHGFTLDAETGEVVELAAYSGAFSARAKQIEANIDTYEAEWRADHPGEEPGPALRQAWDRRAWADARPEKVVPTSGDDLRHRWIEELNELGYVAPARGAPLGTLRAGAVDRDGVVELALVRLGSRRSAWNAADARGEVERIIASGGGVVDGAVRRELAEDLTARVIAASRPLLPRSDVPEHVRSFTSVDVLAVEHEIVDRLATRAEAKTITVIEGAAGAGKTARLAATRERAIAAGRRMVVVTPTLKAAQVAEGSIGSASYSAAWLLHQHGFRWDEDGRWSRVDSVPDVSARLRRGDLLVVDEAGMVGQDTARALLRLADETQALVMLVGDRHQLPAVGRGGVLDLAIRYAPDRVQQLDGVRRFKDPHYAELSVRMRTGTAPGEVFDALLARGDIVIHGSDVERTRRLAAEASVGKLVIADTREQVGQINTFAHRIRKATREVDEQVLTSAGERIGVGDTIATRRNDRDADVANRELWTVVSCDRGALTVRGEAGTRVLPPDYVRRDVELAYATTAYGAQGATVTESHVLVGEHSGAASAYVGMTRGRERNVAHLVAESLEDARKQWCDVFARDRADLGPAHAREAAAEAIERYGPKARKQRPIPSRPPEFDHRRPAPSSSGSGIGF</sequence>
<dbReference type="SUPFAM" id="SSF55464">
    <property type="entry name" value="Origin of replication-binding domain, RBD-like"/>
    <property type="match status" value="1"/>
</dbReference>
<dbReference type="InterPro" id="IPR027417">
    <property type="entry name" value="P-loop_NTPase"/>
</dbReference>
<gene>
    <name evidence="3" type="primary">mobF</name>
    <name evidence="3" type="ORF">ACFPGP_11650</name>
</gene>
<dbReference type="NCBIfam" id="NF041492">
    <property type="entry name" value="MobF"/>
    <property type="match status" value="1"/>
</dbReference>
<keyword evidence="4" id="KW-1185">Reference proteome</keyword>
<dbReference type="InterPro" id="IPR014862">
    <property type="entry name" value="TrwC"/>
</dbReference>
<organism evidence="3 4">
    <name type="scientific">Nocardioides taihuensis</name>
    <dbReference type="NCBI Taxonomy" id="1835606"/>
    <lineage>
        <taxon>Bacteria</taxon>
        <taxon>Bacillati</taxon>
        <taxon>Actinomycetota</taxon>
        <taxon>Actinomycetes</taxon>
        <taxon>Propionibacteriales</taxon>
        <taxon>Nocardioidaceae</taxon>
        <taxon>Nocardioides</taxon>
    </lineage>
</organism>
<dbReference type="Proteomes" id="UP001596087">
    <property type="component" value="Unassembled WGS sequence"/>
</dbReference>
<dbReference type="EMBL" id="JBHSKD010000011">
    <property type="protein sequence ID" value="MFC5177329.1"/>
    <property type="molecule type" value="Genomic_DNA"/>
</dbReference>
<dbReference type="Pfam" id="PF08751">
    <property type="entry name" value="TrwC"/>
    <property type="match status" value="1"/>
</dbReference>
<accession>A0ABW0BJ14</accession>
<dbReference type="Pfam" id="PF13604">
    <property type="entry name" value="AAA_30"/>
    <property type="match status" value="1"/>
</dbReference>
<comment type="caution">
    <text evidence="3">The sequence shown here is derived from an EMBL/GenBank/DDBJ whole genome shotgun (WGS) entry which is preliminary data.</text>
</comment>
<evidence type="ECO:0000259" key="2">
    <source>
        <dbReference type="Pfam" id="PF08751"/>
    </source>
</evidence>
<dbReference type="Gene3D" id="3.40.50.300">
    <property type="entry name" value="P-loop containing nucleotide triphosphate hydrolases"/>
    <property type="match status" value="2"/>
</dbReference>
<feature type="compositionally biased region" description="Polar residues" evidence="1">
    <location>
        <begin position="845"/>
        <end position="854"/>
    </location>
</feature>
<evidence type="ECO:0000256" key="1">
    <source>
        <dbReference type="SAM" id="MobiDB-lite"/>
    </source>
</evidence>
<protein>
    <submittedName>
        <fullName evidence="3">MobF family relaxase</fullName>
    </submittedName>
</protein>
<dbReference type="SUPFAM" id="SSF52540">
    <property type="entry name" value="P-loop containing nucleoside triphosphate hydrolases"/>
    <property type="match status" value="2"/>
</dbReference>
<reference evidence="4" key="1">
    <citation type="journal article" date="2019" name="Int. J. Syst. Evol. Microbiol.">
        <title>The Global Catalogue of Microorganisms (GCM) 10K type strain sequencing project: providing services to taxonomists for standard genome sequencing and annotation.</title>
        <authorList>
            <consortium name="The Broad Institute Genomics Platform"/>
            <consortium name="The Broad Institute Genome Sequencing Center for Infectious Disease"/>
            <person name="Wu L."/>
            <person name="Ma J."/>
        </authorList>
    </citation>
    <scope>NUCLEOTIDE SEQUENCE [LARGE SCALE GENOMIC DNA]</scope>
    <source>
        <strain evidence="4">DFY41</strain>
    </source>
</reference>
<name>A0ABW0BJ14_9ACTN</name>
<evidence type="ECO:0000313" key="3">
    <source>
        <dbReference type="EMBL" id="MFC5177329.1"/>
    </source>
</evidence>
<dbReference type="CDD" id="cd18809">
    <property type="entry name" value="SF1_C_RecD"/>
    <property type="match status" value="1"/>
</dbReference>
<proteinExistence type="predicted"/>
<feature type="region of interest" description="Disordered" evidence="1">
    <location>
        <begin position="818"/>
        <end position="854"/>
    </location>
</feature>
<feature type="domain" description="TrwC relaxase" evidence="2">
    <location>
        <begin position="20"/>
        <end position="316"/>
    </location>
</feature>
<dbReference type="RefSeq" id="WP_378590253.1">
    <property type="nucleotide sequence ID" value="NZ_JBHSKD010000011.1"/>
</dbReference>
<dbReference type="Gene3D" id="2.30.30.940">
    <property type="match status" value="1"/>
</dbReference>